<keyword evidence="1" id="KW-0808">Transferase</keyword>
<dbReference type="GO" id="GO:0000166">
    <property type="term" value="F:nucleotide binding"/>
    <property type="evidence" value="ECO:0007669"/>
    <property type="project" value="UniProtKB-KW"/>
</dbReference>
<evidence type="ECO:0000256" key="2">
    <source>
        <dbReference type="ARBA" id="ARBA00022695"/>
    </source>
</evidence>
<dbReference type="GO" id="GO:0006351">
    <property type="term" value="P:DNA-templated transcription"/>
    <property type="evidence" value="ECO:0007669"/>
    <property type="project" value="InterPro"/>
</dbReference>
<evidence type="ECO:0000313" key="5">
    <source>
        <dbReference type="EMBL" id="UGO57308.1"/>
    </source>
</evidence>
<dbReference type="InterPro" id="IPR043502">
    <property type="entry name" value="DNA/RNA_pol_sf"/>
</dbReference>
<evidence type="ECO:0000256" key="4">
    <source>
        <dbReference type="ARBA" id="ARBA00048744"/>
    </source>
</evidence>
<reference evidence="5" key="1">
    <citation type="submission" date="2020-11" db="EMBL/GenBank/DDBJ databases">
        <title>RNA virus dark matter in the feces of wild birds.</title>
        <authorList>
            <person name="Lu X."/>
            <person name="Yang X.S."/>
            <person name="Zhang W."/>
        </authorList>
    </citation>
    <scope>NUCLEOTIDE SEQUENCE</scope>
    <source>
        <strain evidence="5">Warbler204con368</strain>
    </source>
</reference>
<dbReference type="GO" id="GO:0003723">
    <property type="term" value="F:RNA binding"/>
    <property type="evidence" value="ECO:0007669"/>
    <property type="project" value="InterPro"/>
</dbReference>
<comment type="catalytic activity">
    <reaction evidence="4">
        <text>RNA(n) + a ribonucleoside 5'-triphosphate = RNA(n+1) + diphosphate</text>
        <dbReference type="Rhea" id="RHEA:21248"/>
        <dbReference type="Rhea" id="RHEA-COMP:14527"/>
        <dbReference type="Rhea" id="RHEA-COMP:17342"/>
        <dbReference type="ChEBI" id="CHEBI:33019"/>
        <dbReference type="ChEBI" id="CHEBI:61557"/>
        <dbReference type="ChEBI" id="CHEBI:140395"/>
        <dbReference type="EC" id="2.7.7.48"/>
    </reaction>
</comment>
<proteinExistence type="predicted"/>
<sequence>MSESHFLRVVGGLEFTSSPGYPYCREQPTIGKWLGWDGITFSQFRLRQLWADVQDFLSEDLESLYRVFVKREPVSERKRMEGRHRLIICPPLYEQVAWSMVFGAGNDAEVSAWLNCPSQQGITLSGGLWKKAVELYSAMDYDCGMDKTAWDWTAHIEFLTLDLELRKRLVQDDEANKNRWSLLAERLYKGAFYHPKLILSSGSVFQQMEPGIMKSGCVNTISSNSHMQIFAHILGCLREELPIHPLPVAVGDDTLSSRRNTPSVAMMESFGMVIKGTVPVREFVGHLFPRDLSGGPVPVYHAKHMFRFCEVEEEHLEEYLDSMVRLYAHSSEYQQFWRSLAYRTGSSVPSWSYVRFWYDYPDDCVGAGPRWFGR</sequence>
<dbReference type="InterPro" id="IPR001795">
    <property type="entry name" value="RNA-dir_pol_luteovirus"/>
</dbReference>
<evidence type="ECO:0008006" key="6">
    <source>
        <dbReference type="Google" id="ProtNLM"/>
    </source>
</evidence>
<evidence type="ECO:0000256" key="1">
    <source>
        <dbReference type="ARBA" id="ARBA00022679"/>
    </source>
</evidence>
<dbReference type="GO" id="GO:0003968">
    <property type="term" value="F:RNA-directed RNA polymerase activity"/>
    <property type="evidence" value="ECO:0007669"/>
    <property type="project" value="UniProtKB-EC"/>
</dbReference>
<evidence type="ECO:0000256" key="3">
    <source>
        <dbReference type="ARBA" id="ARBA00022741"/>
    </source>
</evidence>
<dbReference type="PRINTS" id="PR00914">
    <property type="entry name" value="LVIRUSRNAPOL"/>
</dbReference>
<accession>A0A8K1WPZ8</accession>
<organism evidence="5">
    <name type="scientific">Riboviria sp</name>
    <dbReference type="NCBI Taxonomy" id="2585031"/>
    <lineage>
        <taxon>Viruses</taxon>
        <taxon>Riboviria</taxon>
    </lineage>
</organism>
<dbReference type="SUPFAM" id="SSF56672">
    <property type="entry name" value="DNA/RNA polymerases"/>
    <property type="match status" value="1"/>
</dbReference>
<keyword evidence="3" id="KW-0547">Nucleotide-binding</keyword>
<name>A0A8K1WPZ8_9VIRU</name>
<keyword evidence="2" id="KW-0548">Nucleotidyltransferase</keyword>
<dbReference type="EMBL" id="MW239322">
    <property type="protein sequence ID" value="UGO57308.1"/>
    <property type="molecule type" value="Genomic_RNA"/>
</dbReference>
<protein>
    <recommendedName>
        <fullName evidence="6">RNA-directed RNA polymerase</fullName>
    </recommendedName>
</protein>